<keyword evidence="14 17" id="KW-0496">Mitochondrion</keyword>
<evidence type="ECO:0000256" key="16">
    <source>
        <dbReference type="ARBA" id="ARBA00049551"/>
    </source>
</evidence>
<dbReference type="GO" id="GO:0008137">
    <property type="term" value="F:NADH dehydrogenase (ubiquinone) activity"/>
    <property type="evidence" value="ECO:0007669"/>
    <property type="project" value="UniProtKB-EC"/>
</dbReference>
<geneLocation type="mitochondrion" evidence="21"/>
<feature type="domain" description="NADH-Ubiquinone oxidoreductase (complex I) chain 5 N-terminal" evidence="19">
    <location>
        <begin position="40"/>
        <end position="88"/>
    </location>
</feature>
<reference evidence="21" key="1">
    <citation type="journal article" date="2022" name="Insects">
        <title>Phylogenomic Analyses of the Tenthredinoidea Support the Familial Rank of Athaliidae (Insecta, Tenthredinoidea).</title>
        <authorList>
            <person name="Niu G."/>
            <person name="Budak M."/>
            <person name="Korkmaz E.M."/>
            <person name="Dogan O."/>
            <person name="Nel A."/>
            <person name="Wan S."/>
            <person name="Cai C."/>
            <person name="Jouault C."/>
            <person name="Li M."/>
            <person name="Wei M."/>
        </authorList>
    </citation>
    <scope>NUCLEOTIDE SEQUENCE</scope>
</reference>
<comment type="subcellular location">
    <subcellularLocation>
        <location evidence="2">Mitochondrion inner membrane</location>
        <topology evidence="2">Multi-pass membrane protein</topology>
    </subcellularLocation>
</comment>
<dbReference type="GO" id="GO:0015990">
    <property type="term" value="P:electron transport coupled proton transport"/>
    <property type="evidence" value="ECO:0007669"/>
    <property type="project" value="TreeGrafter"/>
</dbReference>
<protein>
    <recommendedName>
        <fullName evidence="4 17">NADH-ubiquinone oxidoreductase chain 5</fullName>
        <ecNumber evidence="3 17">7.1.1.2</ecNumber>
    </recommendedName>
</protein>
<evidence type="ECO:0000256" key="10">
    <source>
        <dbReference type="ARBA" id="ARBA00022982"/>
    </source>
</evidence>
<dbReference type="InterPro" id="IPR001750">
    <property type="entry name" value="ND/Mrp_TM"/>
</dbReference>
<feature type="transmembrane region" description="Helical" evidence="17">
    <location>
        <begin position="210"/>
        <end position="232"/>
    </location>
</feature>
<evidence type="ECO:0000256" key="4">
    <source>
        <dbReference type="ARBA" id="ARBA00021096"/>
    </source>
</evidence>
<dbReference type="EMBL" id="ON964462">
    <property type="protein sequence ID" value="UXW93484.1"/>
    <property type="molecule type" value="Genomic_DNA"/>
</dbReference>
<feature type="transmembrane region" description="Helical" evidence="17">
    <location>
        <begin position="489"/>
        <end position="509"/>
    </location>
</feature>
<dbReference type="EC" id="7.1.1.2" evidence="3 17"/>
<evidence type="ECO:0000256" key="8">
    <source>
        <dbReference type="ARBA" id="ARBA00022792"/>
    </source>
</evidence>
<comment type="catalytic activity">
    <reaction evidence="16 17">
        <text>a ubiquinone + NADH + 5 H(+)(in) = a ubiquinol + NAD(+) + 4 H(+)(out)</text>
        <dbReference type="Rhea" id="RHEA:29091"/>
        <dbReference type="Rhea" id="RHEA-COMP:9565"/>
        <dbReference type="Rhea" id="RHEA-COMP:9566"/>
        <dbReference type="ChEBI" id="CHEBI:15378"/>
        <dbReference type="ChEBI" id="CHEBI:16389"/>
        <dbReference type="ChEBI" id="CHEBI:17976"/>
        <dbReference type="ChEBI" id="CHEBI:57540"/>
        <dbReference type="ChEBI" id="CHEBI:57945"/>
        <dbReference type="EC" id="7.1.1.2"/>
    </reaction>
</comment>
<feature type="transmembrane region" description="Helical" evidence="17">
    <location>
        <begin position="85"/>
        <end position="103"/>
    </location>
</feature>
<dbReference type="AlphaFoldDB" id="A0A977XU90"/>
<feature type="transmembrane region" description="Helical" evidence="17">
    <location>
        <begin position="140"/>
        <end position="161"/>
    </location>
</feature>
<evidence type="ECO:0000256" key="3">
    <source>
        <dbReference type="ARBA" id="ARBA00012944"/>
    </source>
</evidence>
<evidence type="ECO:0000259" key="19">
    <source>
        <dbReference type="Pfam" id="PF00662"/>
    </source>
</evidence>
<evidence type="ECO:0000256" key="17">
    <source>
        <dbReference type="RuleBase" id="RU003404"/>
    </source>
</evidence>
<dbReference type="GO" id="GO:0005743">
    <property type="term" value="C:mitochondrial inner membrane"/>
    <property type="evidence" value="ECO:0007669"/>
    <property type="project" value="UniProtKB-SubCell"/>
</dbReference>
<keyword evidence="9" id="KW-1278">Translocase</keyword>
<feature type="transmembrane region" description="Helical" evidence="17">
    <location>
        <begin position="425"/>
        <end position="446"/>
    </location>
</feature>
<accession>A0A977XU90</accession>
<feature type="transmembrane region" description="Helical" evidence="17">
    <location>
        <begin position="238"/>
        <end position="259"/>
    </location>
</feature>
<keyword evidence="8" id="KW-0999">Mitochondrion inner membrane</keyword>
<keyword evidence="15 17" id="KW-0472">Membrane</keyword>
<dbReference type="GO" id="GO:0003954">
    <property type="term" value="F:NADH dehydrogenase activity"/>
    <property type="evidence" value="ECO:0007669"/>
    <property type="project" value="TreeGrafter"/>
</dbReference>
<sequence length="575" mass="65839">MINIIQLWSLFLLVLGMGLGSLGLKFKMYSLVYLLEWSLLKINSMNIELIFLLDWLMLIFLSVVLVITSMVLLYSIFYLEGDKHLFRFIMLIIMFVLSMVLMIVSPNLISILLGWDGLGLISYCLVIYYQNVKSFNAGALTILINRIGDISLILSVIWSMNYGGWNFFFFFDYLVYSKDFFFLSVMILLSSMTKSAQFPFSSWLPAAMAAPTPVSSLVHSSTLVTAGVYLLIRFSNLIYYGGALKSLILISGLTMFLAGLSANFEFDLKKVIALSTLSQLGLMISIFCLGFVDLTFFHLITHAMFKAMLFMSAGILIHNLGGQQDIRFMGSLFNQMPLLSICFNVANMSLCGFPFLSGFYSKDIILEMVMFSYYNLMMYFLFFFSMLFTIMYTFRLTYYSMLGGINLLSMSGASMSSNLFMMKSMLTLLGFVIFGGSSMSWGVFSYPYFICLPLFMKMIPLGLIMIGVILSYLMFILDINKNFNFKMNYLVYFIGGMWFMPILSGVSGVKFSFFLGSNLVNNIDQGWVEYFSKKMIYLNLINSSKLNDWMQYNFFSVYLFIFYIFSVLLFFFSLI</sequence>
<dbReference type="PANTHER" id="PTHR42829:SF2">
    <property type="entry name" value="NADH-UBIQUINONE OXIDOREDUCTASE CHAIN 5"/>
    <property type="match status" value="1"/>
</dbReference>
<evidence type="ECO:0000256" key="9">
    <source>
        <dbReference type="ARBA" id="ARBA00022967"/>
    </source>
</evidence>
<dbReference type="PRINTS" id="PR01434">
    <property type="entry name" value="NADHDHGNASE5"/>
</dbReference>
<evidence type="ECO:0000256" key="6">
    <source>
        <dbReference type="ARBA" id="ARBA00022660"/>
    </source>
</evidence>
<evidence type="ECO:0000256" key="12">
    <source>
        <dbReference type="ARBA" id="ARBA00023027"/>
    </source>
</evidence>
<feature type="transmembrane region" description="Helical" evidence="17">
    <location>
        <begin position="338"/>
        <end position="356"/>
    </location>
</feature>
<evidence type="ECO:0000256" key="15">
    <source>
        <dbReference type="ARBA" id="ARBA00023136"/>
    </source>
</evidence>
<feature type="transmembrane region" description="Helical" evidence="17">
    <location>
        <begin position="552"/>
        <end position="574"/>
    </location>
</feature>
<organism evidence="21">
    <name type="scientific">Runaria sp. 'striata'</name>
    <dbReference type="NCBI Taxonomy" id="2950365"/>
    <lineage>
        <taxon>Eukaryota</taxon>
        <taxon>Metazoa</taxon>
        <taxon>Ecdysozoa</taxon>
        <taxon>Arthropoda</taxon>
        <taxon>Hexapoda</taxon>
        <taxon>Insecta</taxon>
        <taxon>Pterygota</taxon>
        <taxon>Neoptera</taxon>
        <taxon>Endopterygota</taxon>
        <taxon>Hymenoptera</taxon>
        <taxon>Tenthredinoidea</taxon>
        <taxon>Blasticotomidae</taxon>
        <taxon>Runaria</taxon>
    </lineage>
</organism>
<evidence type="ECO:0000256" key="11">
    <source>
        <dbReference type="ARBA" id="ARBA00022989"/>
    </source>
</evidence>
<dbReference type="Pfam" id="PF00662">
    <property type="entry name" value="Proton_antipo_N"/>
    <property type="match status" value="1"/>
</dbReference>
<evidence type="ECO:0000313" key="21">
    <source>
        <dbReference type="EMBL" id="UXW93484.1"/>
    </source>
</evidence>
<evidence type="ECO:0000259" key="18">
    <source>
        <dbReference type="Pfam" id="PF00361"/>
    </source>
</evidence>
<name>A0A977XU90_9HYME</name>
<dbReference type="PANTHER" id="PTHR42829">
    <property type="entry name" value="NADH-UBIQUINONE OXIDOREDUCTASE CHAIN 5"/>
    <property type="match status" value="1"/>
</dbReference>
<keyword evidence="11 17" id="KW-1133">Transmembrane helix</keyword>
<keyword evidence="6" id="KW-0679">Respiratory chain</keyword>
<evidence type="ECO:0000259" key="20">
    <source>
        <dbReference type="Pfam" id="PF06455"/>
    </source>
</evidence>
<comment type="similarity">
    <text evidence="17">Belongs to the complex I subunit 5 family.</text>
</comment>
<comment type="function">
    <text evidence="17">Core subunit of the mitochondrial membrane respiratory chain NADH dehydrogenase (Complex I) which catalyzes electron transfer from NADH through the respiratory chain, using ubiquinone as an electron acceptor. Essential for the catalytic activity and assembly of complex I.</text>
</comment>
<feature type="transmembrane region" description="Helical" evidence="17">
    <location>
        <begin position="298"/>
        <end position="317"/>
    </location>
</feature>
<feature type="transmembrane region" description="Helical" evidence="17">
    <location>
        <begin position="47"/>
        <end position="73"/>
    </location>
</feature>
<dbReference type="InterPro" id="IPR010934">
    <property type="entry name" value="NADH_DH_su5_C"/>
</dbReference>
<keyword evidence="13 17" id="KW-0830">Ubiquinone</keyword>
<dbReference type="GO" id="GO:0042773">
    <property type="term" value="P:ATP synthesis coupled electron transport"/>
    <property type="evidence" value="ECO:0007669"/>
    <property type="project" value="InterPro"/>
</dbReference>
<gene>
    <name evidence="21" type="primary">ND5</name>
</gene>
<evidence type="ECO:0000256" key="5">
    <source>
        <dbReference type="ARBA" id="ARBA00022448"/>
    </source>
</evidence>
<dbReference type="Pfam" id="PF00361">
    <property type="entry name" value="Proton_antipo_M"/>
    <property type="match status" value="1"/>
</dbReference>
<keyword evidence="12 17" id="KW-0520">NAD</keyword>
<evidence type="ECO:0000256" key="13">
    <source>
        <dbReference type="ARBA" id="ARBA00023075"/>
    </source>
</evidence>
<feature type="transmembrane region" description="Helical" evidence="17">
    <location>
        <begin position="376"/>
        <end position="394"/>
    </location>
</feature>
<feature type="domain" description="NADH dehydrogenase subunit 5 C-terminal" evidence="20">
    <location>
        <begin position="392"/>
        <end position="572"/>
    </location>
</feature>
<proteinExistence type="inferred from homology"/>
<dbReference type="InterPro" id="IPR003945">
    <property type="entry name" value="NU5C-like"/>
</dbReference>
<feature type="transmembrane region" description="Helical" evidence="17">
    <location>
        <begin position="271"/>
        <end position="292"/>
    </location>
</feature>
<reference evidence="21" key="2">
    <citation type="submission" date="2022-07" db="EMBL/GenBank/DDBJ databases">
        <authorList>
            <person name="Niu G."/>
        </authorList>
    </citation>
    <scope>NUCLEOTIDE SEQUENCE</scope>
</reference>
<keyword evidence="10" id="KW-0249">Electron transport</keyword>
<feature type="domain" description="NADH:quinone oxidoreductase/Mrp antiporter transmembrane" evidence="18">
    <location>
        <begin position="105"/>
        <end position="387"/>
    </location>
</feature>
<evidence type="ECO:0000256" key="1">
    <source>
        <dbReference type="ARBA" id="ARBA00003257"/>
    </source>
</evidence>
<evidence type="ECO:0000256" key="14">
    <source>
        <dbReference type="ARBA" id="ARBA00023128"/>
    </source>
</evidence>
<keyword evidence="5 17" id="KW-0813">Transport</keyword>
<feature type="transmembrane region" description="Helical" evidence="17">
    <location>
        <begin position="458"/>
        <end position="477"/>
    </location>
</feature>
<keyword evidence="7 17" id="KW-0812">Transmembrane</keyword>
<dbReference type="InterPro" id="IPR001516">
    <property type="entry name" value="Proton_antipo_N"/>
</dbReference>
<dbReference type="Pfam" id="PF06455">
    <property type="entry name" value="NADH5_C"/>
    <property type="match status" value="1"/>
</dbReference>
<comment type="function">
    <text evidence="1">Core subunit of the mitochondrial membrane respiratory chain NADH dehydrogenase (Complex I) that is believed to belong to the minimal assembly required for catalysis. Complex I functions in the transfer of electrons from NADH to the respiratory chain. The immediate electron acceptor for the enzyme is believed to be ubiquinone.</text>
</comment>
<feature type="transmembrane region" description="Helical" evidence="17">
    <location>
        <begin position="109"/>
        <end position="128"/>
    </location>
</feature>
<evidence type="ECO:0000256" key="2">
    <source>
        <dbReference type="ARBA" id="ARBA00004448"/>
    </source>
</evidence>
<evidence type="ECO:0000256" key="7">
    <source>
        <dbReference type="ARBA" id="ARBA00022692"/>
    </source>
</evidence>